<evidence type="ECO:0000256" key="3">
    <source>
        <dbReference type="ARBA" id="ARBA00008258"/>
    </source>
</evidence>
<dbReference type="Gene3D" id="1.10.730.10">
    <property type="entry name" value="Isoleucyl-tRNA Synthetase, Domain 1"/>
    <property type="match status" value="1"/>
</dbReference>
<comment type="subcellular location">
    <subcellularLocation>
        <location evidence="2 16">Cytoplasm</location>
    </subcellularLocation>
</comment>
<dbReference type="NCBIfam" id="NF001100">
    <property type="entry name" value="PRK00133.1"/>
    <property type="match status" value="1"/>
</dbReference>
<evidence type="ECO:0000259" key="17">
    <source>
        <dbReference type="PROSITE" id="PS50886"/>
    </source>
</evidence>
<protein>
    <recommendedName>
        <fullName evidence="16">Methionine--tRNA ligase</fullName>
        <ecNumber evidence="16">6.1.1.10</ecNumber>
    </recommendedName>
    <alternativeName>
        <fullName evidence="16">Methionyl-tRNA synthetase</fullName>
        <shortName evidence="16">MetRS</shortName>
    </alternativeName>
</protein>
<evidence type="ECO:0000256" key="7">
    <source>
        <dbReference type="ARBA" id="ARBA00022598"/>
    </source>
</evidence>
<reference evidence="18" key="1">
    <citation type="journal article" date="2021" name="PeerJ">
        <title>Extensive microbial diversity within the chicken gut microbiome revealed by metagenomics and culture.</title>
        <authorList>
            <person name="Gilroy R."/>
            <person name="Ravi A."/>
            <person name="Getino M."/>
            <person name="Pursley I."/>
            <person name="Horton D.L."/>
            <person name="Alikhan N.F."/>
            <person name="Baker D."/>
            <person name="Gharbi K."/>
            <person name="Hall N."/>
            <person name="Watson M."/>
            <person name="Adriaenssens E.M."/>
            <person name="Foster-Nyarko E."/>
            <person name="Jarju S."/>
            <person name="Secka A."/>
            <person name="Antonio M."/>
            <person name="Oren A."/>
            <person name="Chaudhuri R.R."/>
            <person name="La Ragione R."/>
            <person name="Hildebrand F."/>
            <person name="Pallen M.J."/>
        </authorList>
    </citation>
    <scope>NUCLEOTIDE SEQUENCE</scope>
    <source>
        <strain evidence="18">6966</strain>
    </source>
</reference>
<keyword evidence="8 16" id="KW-0479">Metal-binding</keyword>
<dbReference type="InterPro" id="IPR023458">
    <property type="entry name" value="Met-tRNA_ligase_1"/>
</dbReference>
<keyword evidence="11 16" id="KW-0067">ATP-binding</keyword>
<comment type="function">
    <text evidence="1 16">Is required not only for elongation of protein synthesis but also for the initiation of all mRNA translation through initiator tRNA(fMet) aminoacylation.</text>
</comment>
<evidence type="ECO:0000256" key="9">
    <source>
        <dbReference type="ARBA" id="ARBA00022741"/>
    </source>
</evidence>
<dbReference type="InterPro" id="IPR033911">
    <property type="entry name" value="MetRS_core"/>
</dbReference>
<evidence type="ECO:0000256" key="1">
    <source>
        <dbReference type="ARBA" id="ARBA00003314"/>
    </source>
</evidence>
<dbReference type="GO" id="GO:0004825">
    <property type="term" value="F:methionine-tRNA ligase activity"/>
    <property type="evidence" value="ECO:0007669"/>
    <property type="project" value="UniProtKB-UniRule"/>
</dbReference>
<dbReference type="PANTHER" id="PTHR45765">
    <property type="entry name" value="METHIONINE--TRNA LIGASE"/>
    <property type="match status" value="1"/>
</dbReference>
<comment type="subunit">
    <text evidence="4 16">Homodimer.</text>
</comment>
<feature type="binding site" evidence="16">
    <location>
        <position position="159"/>
    </location>
    <ligand>
        <name>Zn(2+)</name>
        <dbReference type="ChEBI" id="CHEBI:29105"/>
    </ligand>
</feature>
<comment type="cofactor">
    <cofactor evidence="16">
        <name>Zn(2+)</name>
        <dbReference type="ChEBI" id="CHEBI:29105"/>
    </cofactor>
    <text evidence="16">Binds 1 zinc ion per subunit.</text>
</comment>
<dbReference type="Proteomes" id="UP000742098">
    <property type="component" value="Unassembled WGS sequence"/>
</dbReference>
<evidence type="ECO:0000256" key="2">
    <source>
        <dbReference type="ARBA" id="ARBA00004496"/>
    </source>
</evidence>
<keyword evidence="5 16" id="KW-0963">Cytoplasm</keyword>
<feature type="binding site" evidence="16">
    <location>
        <position position="149"/>
    </location>
    <ligand>
        <name>Zn(2+)</name>
        <dbReference type="ChEBI" id="CHEBI:29105"/>
    </ligand>
</feature>
<dbReference type="Gene3D" id="2.40.50.140">
    <property type="entry name" value="Nucleic acid-binding proteins"/>
    <property type="match status" value="1"/>
</dbReference>
<dbReference type="FunFam" id="2.40.50.140:FF:000042">
    <property type="entry name" value="Methionine--tRNA ligase"/>
    <property type="match status" value="1"/>
</dbReference>
<dbReference type="InterPro" id="IPR015413">
    <property type="entry name" value="Methionyl/Leucyl_tRNA_Synth"/>
</dbReference>
<dbReference type="AlphaFoldDB" id="A0A921KZ97"/>
<dbReference type="Pfam" id="PF09334">
    <property type="entry name" value="tRNA-synt_1g"/>
    <property type="match status" value="1"/>
</dbReference>
<keyword evidence="13 16" id="KW-0648">Protein biosynthesis</keyword>
<gene>
    <name evidence="16 18" type="primary">metG</name>
    <name evidence="18" type="ORF">K8V05_12220</name>
</gene>
<dbReference type="GO" id="GO:0000049">
    <property type="term" value="F:tRNA binding"/>
    <property type="evidence" value="ECO:0007669"/>
    <property type="project" value="UniProtKB-UniRule"/>
</dbReference>
<dbReference type="InterPro" id="IPR041872">
    <property type="entry name" value="Anticodon_Met"/>
</dbReference>
<evidence type="ECO:0000256" key="15">
    <source>
        <dbReference type="ARBA" id="ARBA00047364"/>
    </source>
</evidence>
<dbReference type="CDD" id="cd02800">
    <property type="entry name" value="tRNA_bind_EcMetRS_like"/>
    <property type="match status" value="1"/>
</dbReference>
<feature type="binding site" evidence="16">
    <location>
        <position position="146"/>
    </location>
    <ligand>
        <name>Zn(2+)</name>
        <dbReference type="ChEBI" id="CHEBI:29105"/>
    </ligand>
</feature>
<comment type="similarity">
    <text evidence="3 16">Belongs to the class-I aminoacyl-tRNA synthetase family. MetG type 1 subfamily.</text>
</comment>
<dbReference type="FunFam" id="2.20.28.20:FF:000001">
    <property type="entry name" value="Methionine--tRNA ligase"/>
    <property type="match status" value="1"/>
</dbReference>
<dbReference type="CDD" id="cd07957">
    <property type="entry name" value="Anticodon_Ia_Met"/>
    <property type="match status" value="1"/>
</dbReference>
<feature type="binding site" evidence="16">
    <location>
        <position position="333"/>
    </location>
    <ligand>
        <name>ATP</name>
        <dbReference type="ChEBI" id="CHEBI:30616"/>
    </ligand>
</feature>
<dbReference type="InterPro" id="IPR029038">
    <property type="entry name" value="MetRS_Zn"/>
</dbReference>
<dbReference type="CDD" id="cd00814">
    <property type="entry name" value="MetRS_core"/>
    <property type="match status" value="1"/>
</dbReference>
<evidence type="ECO:0000256" key="5">
    <source>
        <dbReference type="ARBA" id="ARBA00022490"/>
    </source>
</evidence>
<dbReference type="Pfam" id="PF19303">
    <property type="entry name" value="Anticodon_3"/>
    <property type="match status" value="1"/>
</dbReference>
<keyword evidence="9 16" id="KW-0547">Nucleotide-binding</keyword>
<evidence type="ECO:0000256" key="4">
    <source>
        <dbReference type="ARBA" id="ARBA00011738"/>
    </source>
</evidence>
<proteinExistence type="inferred from homology"/>
<dbReference type="GO" id="GO:0046872">
    <property type="term" value="F:metal ion binding"/>
    <property type="evidence" value="ECO:0007669"/>
    <property type="project" value="UniProtKB-KW"/>
</dbReference>
<dbReference type="InterPro" id="IPR004495">
    <property type="entry name" value="Met-tRNA-synth_bsu_C"/>
</dbReference>
<keyword evidence="14 16" id="KW-0030">Aminoacyl-tRNA synthetase</keyword>
<dbReference type="InterPro" id="IPR012340">
    <property type="entry name" value="NA-bd_OB-fold"/>
</dbReference>
<dbReference type="GO" id="GO:0005524">
    <property type="term" value="F:ATP binding"/>
    <property type="evidence" value="ECO:0007669"/>
    <property type="project" value="UniProtKB-UniRule"/>
</dbReference>
<dbReference type="HAMAP" id="MF_00098">
    <property type="entry name" value="Met_tRNA_synth_type1"/>
    <property type="match status" value="1"/>
</dbReference>
<keyword evidence="12 16" id="KW-0694">RNA-binding</keyword>
<evidence type="ECO:0000256" key="16">
    <source>
        <dbReference type="HAMAP-Rule" id="MF_00098"/>
    </source>
</evidence>
<evidence type="ECO:0000256" key="12">
    <source>
        <dbReference type="ARBA" id="ARBA00022884"/>
    </source>
</evidence>
<dbReference type="NCBIfam" id="TIGR00398">
    <property type="entry name" value="metG"/>
    <property type="match status" value="1"/>
</dbReference>
<dbReference type="PRINTS" id="PR01041">
    <property type="entry name" value="TRNASYNTHMET"/>
</dbReference>
<evidence type="ECO:0000256" key="10">
    <source>
        <dbReference type="ARBA" id="ARBA00022833"/>
    </source>
</evidence>
<dbReference type="InterPro" id="IPR001412">
    <property type="entry name" value="aa-tRNA-synth_I_CS"/>
</dbReference>
<feature type="binding site" evidence="16">
    <location>
        <position position="162"/>
    </location>
    <ligand>
        <name>Zn(2+)</name>
        <dbReference type="ChEBI" id="CHEBI:29105"/>
    </ligand>
</feature>
<dbReference type="PROSITE" id="PS50886">
    <property type="entry name" value="TRBD"/>
    <property type="match status" value="1"/>
</dbReference>
<feature type="short sequence motif" description="'HIGH' region" evidence="16">
    <location>
        <begin position="14"/>
        <end position="24"/>
    </location>
</feature>
<evidence type="ECO:0000256" key="8">
    <source>
        <dbReference type="ARBA" id="ARBA00022723"/>
    </source>
</evidence>
<comment type="catalytic activity">
    <reaction evidence="15 16">
        <text>tRNA(Met) + L-methionine + ATP = L-methionyl-tRNA(Met) + AMP + diphosphate</text>
        <dbReference type="Rhea" id="RHEA:13481"/>
        <dbReference type="Rhea" id="RHEA-COMP:9667"/>
        <dbReference type="Rhea" id="RHEA-COMP:9698"/>
        <dbReference type="ChEBI" id="CHEBI:30616"/>
        <dbReference type="ChEBI" id="CHEBI:33019"/>
        <dbReference type="ChEBI" id="CHEBI:57844"/>
        <dbReference type="ChEBI" id="CHEBI:78442"/>
        <dbReference type="ChEBI" id="CHEBI:78530"/>
        <dbReference type="ChEBI" id="CHEBI:456215"/>
        <dbReference type="EC" id="6.1.1.10"/>
    </reaction>
</comment>
<dbReference type="SUPFAM" id="SSF50249">
    <property type="entry name" value="Nucleic acid-binding proteins"/>
    <property type="match status" value="1"/>
</dbReference>
<dbReference type="SUPFAM" id="SSF47323">
    <property type="entry name" value="Anticodon-binding domain of a subclass of class I aminoacyl-tRNA synthetases"/>
    <property type="match status" value="1"/>
</dbReference>
<dbReference type="InterPro" id="IPR014729">
    <property type="entry name" value="Rossmann-like_a/b/a_fold"/>
</dbReference>
<dbReference type="GO" id="GO:0005829">
    <property type="term" value="C:cytosol"/>
    <property type="evidence" value="ECO:0007669"/>
    <property type="project" value="TreeGrafter"/>
</dbReference>
<dbReference type="GO" id="GO:0006431">
    <property type="term" value="P:methionyl-tRNA aminoacylation"/>
    <property type="evidence" value="ECO:0007669"/>
    <property type="project" value="UniProtKB-UniRule"/>
</dbReference>
<dbReference type="SUPFAM" id="SSF57770">
    <property type="entry name" value="Methionyl-tRNA synthetase (MetRS), Zn-domain"/>
    <property type="match status" value="1"/>
</dbReference>
<keyword evidence="7 16" id="KW-0436">Ligase</keyword>
<evidence type="ECO:0000313" key="19">
    <source>
        <dbReference type="Proteomes" id="UP000742098"/>
    </source>
</evidence>
<evidence type="ECO:0000256" key="11">
    <source>
        <dbReference type="ARBA" id="ARBA00022840"/>
    </source>
</evidence>
<keyword evidence="10 16" id="KW-0862">Zinc</keyword>
<reference evidence="18" key="2">
    <citation type="submission" date="2021-09" db="EMBL/GenBank/DDBJ databases">
        <authorList>
            <person name="Gilroy R."/>
        </authorList>
    </citation>
    <scope>NUCLEOTIDE SEQUENCE</scope>
    <source>
        <strain evidence="18">6966</strain>
    </source>
</reference>
<dbReference type="EC" id="6.1.1.10" evidence="16"/>
<dbReference type="EMBL" id="DYVS01000225">
    <property type="protein sequence ID" value="HJF71510.1"/>
    <property type="molecule type" value="Genomic_DNA"/>
</dbReference>
<dbReference type="Pfam" id="PF01588">
    <property type="entry name" value="tRNA_bind"/>
    <property type="match status" value="1"/>
</dbReference>
<dbReference type="InterPro" id="IPR014758">
    <property type="entry name" value="Met-tRNA_synth"/>
</dbReference>
<evidence type="ECO:0000256" key="6">
    <source>
        <dbReference type="ARBA" id="ARBA00022555"/>
    </source>
</evidence>
<feature type="short sequence motif" description="'KMSKS' region" evidence="16">
    <location>
        <begin position="330"/>
        <end position="334"/>
    </location>
</feature>
<name>A0A921KZ97_9BACT</name>
<dbReference type="SUPFAM" id="SSF52374">
    <property type="entry name" value="Nucleotidylyl transferase"/>
    <property type="match status" value="1"/>
</dbReference>
<accession>A0A921KZ97</accession>
<dbReference type="Gene3D" id="3.40.50.620">
    <property type="entry name" value="HUPs"/>
    <property type="match status" value="1"/>
</dbReference>
<dbReference type="NCBIfam" id="TIGR00399">
    <property type="entry name" value="metG_C_term"/>
    <property type="match status" value="1"/>
</dbReference>
<evidence type="ECO:0000313" key="18">
    <source>
        <dbReference type="EMBL" id="HJF71510.1"/>
    </source>
</evidence>
<comment type="caution">
    <text evidence="18">The sequence shown here is derived from an EMBL/GenBank/DDBJ whole genome shotgun (WGS) entry which is preliminary data.</text>
</comment>
<feature type="domain" description="TRNA-binding" evidence="17">
    <location>
        <begin position="575"/>
        <end position="676"/>
    </location>
</feature>
<keyword evidence="6 16" id="KW-0820">tRNA-binding</keyword>
<dbReference type="PROSITE" id="PS00178">
    <property type="entry name" value="AA_TRNA_LIGASE_I"/>
    <property type="match status" value="1"/>
</dbReference>
<dbReference type="PANTHER" id="PTHR45765:SF1">
    <property type="entry name" value="METHIONINE--TRNA LIGASE, CYTOPLASMIC"/>
    <property type="match status" value="1"/>
</dbReference>
<evidence type="ECO:0000256" key="13">
    <source>
        <dbReference type="ARBA" id="ARBA00022917"/>
    </source>
</evidence>
<organism evidence="18 19">
    <name type="scientific">Butyricimonas virosa</name>
    <dbReference type="NCBI Taxonomy" id="544645"/>
    <lineage>
        <taxon>Bacteria</taxon>
        <taxon>Pseudomonadati</taxon>
        <taxon>Bacteroidota</taxon>
        <taxon>Bacteroidia</taxon>
        <taxon>Bacteroidales</taxon>
        <taxon>Odoribacteraceae</taxon>
        <taxon>Butyricimonas</taxon>
    </lineage>
</organism>
<dbReference type="InterPro" id="IPR002547">
    <property type="entry name" value="tRNA-bd_dom"/>
</dbReference>
<sequence length="676" mass="76693">MSKFKRNLITTALPYANGPVHIGHLAGVYVPADIYVRYLRKKGEDVAFIGGSDEHGVPITIKAQKEGVTPQDIVDRYHKIIKDSFEELGISFDIYSRTSSKTHHELSSAFFKKLYDEGKFIEKTSMQFYDEKAGQFLADRYIVGKCPHCGNERAYGDQCEACGTSLNATDLIDPVSAITGNKPELKETKHWYLPLDQYESWLKEWILEEHKEWKPNVYGQCKSWLDNGLQPRAVTRDLDWGVPVPIEGAEGKVLYVWFDAPIGYISATKDLTPEWEKYWKDPETRMIHFIGKDNIVFHCIIFPAMLKADGSYILPDNVPANEFLNLEGDKISTSRNWAVWLHEYLVEFPGKQDVLRYVLTANAPETKDNDFTWKDFQTRNNSELVAIYGNFINRTLVLTQKYFANRVPKRGELTDYDKEVLAEIPLIVERVEKSLETFHFRDALKEAMNLARLGNKYLADTEPWKVIKTDEGRVKTILNICLQISANLSTLMEPFMPFSSQKLREFMNIDVIDWAKLGDGVIPAGHELGEAGLLFEKIEDAMIQAQIDKLLATKKANEMASVKAAPAKENIQYEDFMKMDIRVGKIIAAEKVAKTKKLMKLTVDTGIDERTIVSGIAEHYTPEEVIGRQVSVLVNLEPKPLKGIVSQGMILMAENADGTLSFVSPDKEVKPGSEVR</sequence>
<dbReference type="InterPro" id="IPR009080">
    <property type="entry name" value="tRNAsynth_Ia_anticodon-bd"/>
</dbReference>
<dbReference type="Gene3D" id="2.20.28.20">
    <property type="entry name" value="Methionyl-tRNA synthetase, Zn-domain"/>
    <property type="match status" value="1"/>
</dbReference>
<evidence type="ECO:0000256" key="14">
    <source>
        <dbReference type="ARBA" id="ARBA00023146"/>
    </source>
</evidence>